<evidence type="ECO:0000313" key="1">
    <source>
        <dbReference type="EMBL" id="KAJ8512899.1"/>
    </source>
</evidence>
<name>A0AAV8S0I6_ENSVE</name>
<dbReference type="Proteomes" id="UP001222027">
    <property type="component" value="Unassembled WGS sequence"/>
</dbReference>
<comment type="caution">
    <text evidence="1">The sequence shown here is derived from an EMBL/GenBank/DDBJ whole genome shotgun (WGS) entry which is preliminary data.</text>
</comment>
<proteinExistence type="predicted"/>
<evidence type="ECO:0000313" key="2">
    <source>
        <dbReference type="Proteomes" id="UP001222027"/>
    </source>
</evidence>
<gene>
    <name evidence="1" type="ORF">OPV22_003333</name>
</gene>
<accession>A0AAV8S0I6</accession>
<protein>
    <recommendedName>
        <fullName evidence="3">Secreted protein</fullName>
    </recommendedName>
</protein>
<evidence type="ECO:0008006" key="3">
    <source>
        <dbReference type="Google" id="ProtNLM"/>
    </source>
</evidence>
<organism evidence="1 2">
    <name type="scientific">Ensete ventricosum</name>
    <name type="common">Abyssinian banana</name>
    <name type="synonym">Musa ensete</name>
    <dbReference type="NCBI Taxonomy" id="4639"/>
    <lineage>
        <taxon>Eukaryota</taxon>
        <taxon>Viridiplantae</taxon>
        <taxon>Streptophyta</taxon>
        <taxon>Embryophyta</taxon>
        <taxon>Tracheophyta</taxon>
        <taxon>Spermatophyta</taxon>
        <taxon>Magnoliopsida</taxon>
        <taxon>Liliopsida</taxon>
        <taxon>Zingiberales</taxon>
        <taxon>Musaceae</taxon>
        <taxon>Ensete</taxon>
    </lineage>
</organism>
<dbReference type="AlphaFoldDB" id="A0AAV8S0I6"/>
<reference evidence="1 2" key="1">
    <citation type="submission" date="2022-12" db="EMBL/GenBank/DDBJ databases">
        <title>Chromosome-scale assembly of the Ensete ventricosum genome.</title>
        <authorList>
            <person name="Dussert Y."/>
            <person name="Stocks J."/>
            <person name="Wendawek A."/>
            <person name="Woldeyes F."/>
            <person name="Nichols R.A."/>
            <person name="Borrell J.S."/>
        </authorList>
    </citation>
    <scope>NUCLEOTIDE SEQUENCE [LARGE SCALE GENOMIC DNA]</scope>
    <source>
        <strain evidence="2">cv. Maze</strain>
        <tissue evidence="1">Seeds</tissue>
    </source>
</reference>
<sequence length="94" mass="10485">MCGHVVAATITVFLGPYHNGGAHEMLVHGRCCLINFLLFLNRMGDQSNKYKVRRHGEKLGHRKLLSRLCSLSSAQICYREEISGNADVGKDRQG</sequence>
<keyword evidence="2" id="KW-1185">Reference proteome</keyword>
<dbReference type="EMBL" id="JAQQAF010000001">
    <property type="protein sequence ID" value="KAJ8512899.1"/>
    <property type="molecule type" value="Genomic_DNA"/>
</dbReference>